<evidence type="ECO:0000256" key="3">
    <source>
        <dbReference type="ARBA" id="ARBA00023125"/>
    </source>
</evidence>
<comment type="similarity">
    <text evidence="1">Belongs to the LysR transcriptional regulatory family.</text>
</comment>
<dbReference type="PROSITE" id="PS50931">
    <property type="entry name" value="HTH_LYSR"/>
    <property type="match status" value="1"/>
</dbReference>
<dbReference type="AlphaFoldDB" id="A0A246HJX1"/>
<dbReference type="InterPro" id="IPR036390">
    <property type="entry name" value="WH_DNA-bd_sf"/>
</dbReference>
<evidence type="ECO:0000313" key="6">
    <source>
        <dbReference type="EMBL" id="OWQ51394.1"/>
    </source>
</evidence>
<gene>
    <name evidence="6" type="ORF">CEE60_15240</name>
</gene>
<dbReference type="GO" id="GO:0003700">
    <property type="term" value="F:DNA-binding transcription factor activity"/>
    <property type="evidence" value="ECO:0007669"/>
    <property type="project" value="InterPro"/>
</dbReference>
<dbReference type="PANTHER" id="PTHR30537">
    <property type="entry name" value="HTH-TYPE TRANSCRIPTIONAL REGULATOR"/>
    <property type="match status" value="1"/>
</dbReference>
<comment type="caution">
    <text evidence="6">The sequence shown here is derived from an EMBL/GenBank/DDBJ whole genome shotgun (WGS) entry which is preliminary data.</text>
</comment>
<proteinExistence type="inferred from homology"/>
<evidence type="ECO:0000313" key="7">
    <source>
        <dbReference type="Proteomes" id="UP000198157"/>
    </source>
</evidence>
<dbReference type="InterPro" id="IPR005119">
    <property type="entry name" value="LysR_subst-bd"/>
</dbReference>
<organism evidence="6 7">
    <name type="scientific">Stenotrophomonas maltophilia</name>
    <name type="common">Pseudomonas maltophilia</name>
    <name type="synonym">Xanthomonas maltophilia</name>
    <dbReference type="NCBI Taxonomy" id="40324"/>
    <lineage>
        <taxon>Bacteria</taxon>
        <taxon>Pseudomonadati</taxon>
        <taxon>Pseudomonadota</taxon>
        <taxon>Gammaproteobacteria</taxon>
        <taxon>Lysobacterales</taxon>
        <taxon>Lysobacteraceae</taxon>
        <taxon>Stenotrophomonas</taxon>
        <taxon>Stenotrophomonas maltophilia group</taxon>
    </lineage>
</organism>
<dbReference type="PANTHER" id="PTHR30537:SF72">
    <property type="entry name" value="LYSR FAMILY TRANSCRIPTIONAL REGULATOR"/>
    <property type="match status" value="1"/>
</dbReference>
<keyword evidence="2" id="KW-0805">Transcription regulation</keyword>
<evidence type="ECO:0000256" key="2">
    <source>
        <dbReference type="ARBA" id="ARBA00023015"/>
    </source>
</evidence>
<dbReference type="SUPFAM" id="SSF46785">
    <property type="entry name" value="Winged helix' DNA-binding domain"/>
    <property type="match status" value="1"/>
</dbReference>
<dbReference type="Gene3D" id="3.40.190.10">
    <property type="entry name" value="Periplasmic binding protein-like II"/>
    <property type="match status" value="2"/>
</dbReference>
<dbReference type="InterPro" id="IPR000847">
    <property type="entry name" value="LysR_HTH_N"/>
</dbReference>
<dbReference type="FunFam" id="1.10.10.10:FF:000001">
    <property type="entry name" value="LysR family transcriptional regulator"/>
    <property type="match status" value="1"/>
</dbReference>
<dbReference type="SUPFAM" id="SSF53850">
    <property type="entry name" value="Periplasmic binding protein-like II"/>
    <property type="match status" value="1"/>
</dbReference>
<evidence type="ECO:0000259" key="5">
    <source>
        <dbReference type="PROSITE" id="PS50931"/>
    </source>
</evidence>
<dbReference type="EMBL" id="NIVS01000042">
    <property type="protein sequence ID" value="OWQ51394.1"/>
    <property type="molecule type" value="Genomic_DNA"/>
</dbReference>
<accession>A0A246HJX1</accession>
<reference evidence="6 7" key="1">
    <citation type="submission" date="2017-06" db="EMBL/GenBank/DDBJ databases">
        <authorList>
            <person name="Kim H.J."/>
            <person name="Triplett B.A."/>
        </authorList>
    </citation>
    <scope>NUCLEOTIDE SEQUENCE [LARGE SCALE GENOMIC DNA]</scope>
    <source>
        <strain evidence="6 7">13146</strain>
    </source>
</reference>
<dbReference type="Pfam" id="PF00126">
    <property type="entry name" value="HTH_1"/>
    <property type="match status" value="1"/>
</dbReference>
<keyword evidence="3" id="KW-0238">DNA-binding</keyword>
<evidence type="ECO:0000256" key="4">
    <source>
        <dbReference type="ARBA" id="ARBA00023163"/>
    </source>
</evidence>
<dbReference type="Pfam" id="PF03466">
    <property type="entry name" value="LysR_substrate"/>
    <property type="match status" value="1"/>
</dbReference>
<dbReference type="Proteomes" id="UP000198157">
    <property type="component" value="Unassembled WGS sequence"/>
</dbReference>
<dbReference type="InterPro" id="IPR058163">
    <property type="entry name" value="LysR-type_TF_proteobact-type"/>
</dbReference>
<evidence type="ECO:0000256" key="1">
    <source>
        <dbReference type="ARBA" id="ARBA00009437"/>
    </source>
</evidence>
<dbReference type="OrthoDB" id="9810065at2"/>
<keyword evidence="4" id="KW-0804">Transcription</keyword>
<feature type="domain" description="HTH lysR-type" evidence="5">
    <location>
        <begin position="5"/>
        <end position="62"/>
    </location>
</feature>
<dbReference type="CDD" id="cd08476">
    <property type="entry name" value="PBP2_CrgA_like_7"/>
    <property type="match status" value="1"/>
</dbReference>
<dbReference type="Gene3D" id="1.10.10.10">
    <property type="entry name" value="Winged helix-like DNA-binding domain superfamily/Winged helix DNA-binding domain"/>
    <property type="match status" value="1"/>
</dbReference>
<dbReference type="InterPro" id="IPR036388">
    <property type="entry name" value="WH-like_DNA-bd_sf"/>
</dbReference>
<protein>
    <submittedName>
        <fullName evidence="6">LysR family transcriptional regulator</fullName>
    </submittedName>
</protein>
<name>A0A246HJX1_STEMA</name>
<sequence length="300" mass="33202">MSALDNLGNLQTFVQVADTRSFVETGRMLGISASAAGKTVSRLEQALGVRLFHRSTRSITLTAEGERFLVRCRRILDERDAARDELIQQTEAPTGVLRVSLPLVGDISLPLLTEFMAAYPGIRLELDFDDRLVDVIEEGFDAVLRVSEPTDSRLSARQLGVFPRYLVASPDYLARRGTPRAPEDLLHHDCLHYRFPSSGKLEPWPLPQTPGAAPLALPVSMVSNTIEARLAFAMAGRGIAYIPEHSVREALADGRLQRVMADRIHACGTFYLLWPSGRHVLPKLRVFIDFISARLTGVSC</sequence>
<dbReference type="GO" id="GO:0006351">
    <property type="term" value="P:DNA-templated transcription"/>
    <property type="evidence" value="ECO:0007669"/>
    <property type="project" value="TreeGrafter"/>
</dbReference>
<dbReference type="GO" id="GO:0043565">
    <property type="term" value="F:sequence-specific DNA binding"/>
    <property type="evidence" value="ECO:0007669"/>
    <property type="project" value="TreeGrafter"/>
</dbReference>